<keyword evidence="2" id="KW-1185">Reference proteome</keyword>
<evidence type="ECO:0000313" key="2">
    <source>
        <dbReference type="Proteomes" id="UP000468735"/>
    </source>
</evidence>
<comment type="caution">
    <text evidence="1">The sequence shown here is derived from an EMBL/GenBank/DDBJ whole genome shotgun (WGS) entry which is preliminary data.</text>
</comment>
<reference evidence="1 2" key="1">
    <citation type="submission" date="2019-09" db="EMBL/GenBank/DDBJ databases">
        <title>Actinomadura physcomitrii sp. nov., a novel actinomycete isolated from moss [Physcomitrium sphaericum (Ludw) Fuernr].</title>
        <authorList>
            <person name="Zhuang X."/>
            <person name="Liu C."/>
        </authorList>
    </citation>
    <scope>NUCLEOTIDE SEQUENCE [LARGE SCALE GENOMIC DNA]</scope>
    <source>
        <strain evidence="1 2">HMC1</strain>
    </source>
</reference>
<accession>A0A6H9YKT4</accession>
<name>A0A6H9YKT4_9ACTN</name>
<dbReference type="RefSeq" id="WP_151561461.1">
    <property type="nucleotide sequence ID" value="NZ_WBMT01000008.1"/>
</dbReference>
<sequence>MTADPPFLNEDDRQGPRRWVCRDLAAPALQDPGRPYGYNGLTMTEDALADRLASAQQAVHELVEIVHSQGRRTLGWYLMLLDIRDALADTSKSPEEILSTAAAMVDAIYTGPHNFGEFFVIRSDQVEMIVANEHIEELTTRLLEAVHGKGER</sequence>
<dbReference type="Proteomes" id="UP000468735">
    <property type="component" value="Unassembled WGS sequence"/>
</dbReference>
<evidence type="ECO:0000313" key="1">
    <source>
        <dbReference type="EMBL" id="KAB2347838.1"/>
    </source>
</evidence>
<proteinExistence type="predicted"/>
<dbReference type="OrthoDB" id="9968010at2"/>
<protein>
    <submittedName>
        <fullName evidence="1">Uncharacterized protein</fullName>
    </submittedName>
</protein>
<dbReference type="AlphaFoldDB" id="A0A6H9YKT4"/>
<dbReference type="EMBL" id="WBMT01000008">
    <property type="protein sequence ID" value="KAB2347838.1"/>
    <property type="molecule type" value="Genomic_DNA"/>
</dbReference>
<organism evidence="1 2">
    <name type="scientific">Actinomadura rudentiformis</name>
    <dbReference type="NCBI Taxonomy" id="359158"/>
    <lineage>
        <taxon>Bacteria</taxon>
        <taxon>Bacillati</taxon>
        <taxon>Actinomycetota</taxon>
        <taxon>Actinomycetes</taxon>
        <taxon>Streptosporangiales</taxon>
        <taxon>Thermomonosporaceae</taxon>
        <taxon>Actinomadura</taxon>
    </lineage>
</organism>
<gene>
    <name evidence="1" type="ORF">F8566_18265</name>
</gene>